<proteinExistence type="inferred from homology"/>
<dbReference type="NCBIfam" id="TIGR00773">
    <property type="entry name" value="NhaA"/>
    <property type="match status" value="1"/>
</dbReference>
<feature type="transmembrane region" description="Helical" evidence="11">
    <location>
        <begin position="57"/>
        <end position="74"/>
    </location>
</feature>
<evidence type="ECO:0000256" key="9">
    <source>
        <dbReference type="ARBA" id="ARBA00023136"/>
    </source>
</evidence>
<comment type="function">
    <text evidence="11">Na(+)/H(+) antiporter that extrudes sodium in exchange for external protons.</text>
</comment>
<keyword evidence="4 11" id="KW-1003">Cell membrane</keyword>
<evidence type="ECO:0000313" key="13">
    <source>
        <dbReference type="Proteomes" id="UP000176288"/>
    </source>
</evidence>
<dbReference type="InterPro" id="IPR023171">
    <property type="entry name" value="Na/H_antiporter_dom_sf"/>
</dbReference>
<protein>
    <recommendedName>
        <fullName evidence="11">Na(+)/H(+) antiporter NhaA</fullName>
    </recommendedName>
    <alternativeName>
        <fullName evidence="11">Sodium/proton antiporter NhaA</fullName>
    </alternativeName>
</protein>
<sequence length="395" mass="42603">MTNIPKALADETKSGLLLMACAVAALVVANSPARHLYERISEYTFGPESLHLHLPVSHWAADGLLTLFFFVVGLELKTEFVTGSLRDIREAALPMLAAVFGMIGPALLYVIIQFGSEEPAFHGWAIPTATDIAFAVALLGIFGRGFPPAARTFLLTLAVVDDLLAIIVIAVFYTEHLNFVALLAALAAVAVFAFLVNKRITYWFLLIPLGVLAWGFMHASGIHSTIAGVLLGLVVPATRRGREEQMTHRFVHKIQPWSAGVALPLFAFFSAGVNVIDSKGLWDTLADPVTVGIIIGMPIGKFVGIFGSVAFLTRMTRLHLGNGVSLRDIMPISILCGIGFTVALLVAGLAFPPGSEHVQHGKLAVLIGTLISAVLGSFLVQRRVRHHRHHSSRHH</sequence>
<comment type="similarity">
    <text evidence="11">Belongs to the NhaA Na(+)/H(+) (TC 2.A.33) antiporter family.</text>
</comment>
<keyword evidence="13" id="KW-1185">Reference proteome</keyword>
<keyword evidence="9 11" id="KW-0472">Membrane</keyword>
<evidence type="ECO:0000256" key="6">
    <source>
        <dbReference type="ARBA" id="ARBA00022989"/>
    </source>
</evidence>
<evidence type="ECO:0000256" key="4">
    <source>
        <dbReference type="ARBA" id="ARBA00022475"/>
    </source>
</evidence>
<keyword evidence="6 11" id="KW-1133">Transmembrane helix</keyword>
<comment type="subcellular location">
    <subcellularLocation>
        <location evidence="1">Cell inner membrane</location>
        <topology evidence="1">Multi-pass membrane protein</topology>
    </subcellularLocation>
    <subcellularLocation>
        <location evidence="11">Cell membrane</location>
        <topology evidence="11">Multi-pass membrane protein</topology>
    </subcellularLocation>
</comment>
<name>A0A1D9MMI1_9ACTO</name>
<dbReference type="PANTHER" id="PTHR30341">
    <property type="entry name" value="SODIUM ION/PROTON ANTIPORTER NHAA-RELATED"/>
    <property type="match status" value="1"/>
</dbReference>
<keyword evidence="3 11" id="KW-0050">Antiport</keyword>
<evidence type="ECO:0000256" key="7">
    <source>
        <dbReference type="ARBA" id="ARBA00023053"/>
    </source>
</evidence>
<keyword evidence="2 11" id="KW-0813">Transport</keyword>
<dbReference type="EMBL" id="CP017812">
    <property type="protein sequence ID" value="AOZ73507.1"/>
    <property type="molecule type" value="Genomic_DNA"/>
</dbReference>
<keyword evidence="5 11" id="KW-0812">Transmembrane</keyword>
<dbReference type="KEGG" id="avu:BK816_06345"/>
<feature type="transmembrane region" description="Helical" evidence="11">
    <location>
        <begin position="121"/>
        <end position="141"/>
    </location>
</feature>
<feature type="transmembrane region" description="Helical" evidence="11">
    <location>
        <begin position="332"/>
        <end position="351"/>
    </location>
</feature>
<evidence type="ECO:0000256" key="3">
    <source>
        <dbReference type="ARBA" id="ARBA00022449"/>
    </source>
</evidence>
<evidence type="ECO:0000256" key="2">
    <source>
        <dbReference type="ARBA" id="ARBA00022448"/>
    </source>
</evidence>
<feature type="transmembrane region" description="Helical" evidence="11">
    <location>
        <begin position="222"/>
        <end position="238"/>
    </location>
</feature>
<accession>A0A1D9MMI1</accession>
<evidence type="ECO:0000256" key="5">
    <source>
        <dbReference type="ARBA" id="ARBA00022692"/>
    </source>
</evidence>
<gene>
    <name evidence="11" type="primary">nhaA</name>
    <name evidence="12" type="ORF">BK816_06345</name>
</gene>
<dbReference type="GO" id="GO:0015385">
    <property type="term" value="F:sodium:proton antiporter activity"/>
    <property type="evidence" value="ECO:0007669"/>
    <property type="project" value="UniProtKB-UniRule"/>
</dbReference>
<feature type="transmembrane region" description="Helical" evidence="11">
    <location>
        <begin position="95"/>
        <end position="115"/>
    </location>
</feature>
<dbReference type="PANTHER" id="PTHR30341:SF0">
    <property type="entry name" value="NA(+)_H(+) ANTIPORTER NHAA"/>
    <property type="match status" value="1"/>
</dbReference>
<dbReference type="Gene3D" id="1.20.1530.10">
    <property type="entry name" value="Na+/H+ antiporter like domain"/>
    <property type="match status" value="1"/>
</dbReference>
<dbReference type="GO" id="GO:0006885">
    <property type="term" value="P:regulation of pH"/>
    <property type="evidence" value="ECO:0007669"/>
    <property type="project" value="UniProtKB-UniRule"/>
</dbReference>
<keyword evidence="10 11" id="KW-0739">Sodium transport</keyword>
<keyword evidence="7 11" id="KW-0915">Sodium</keyword>
<feature type="transmembrane region" description="Helical" evidence="11">
    <location>
        <begin position="363"/>
        <end position="380"/>
    </location>
</feature>
<feature type="transmembrane region" description="Helical" evidence="11">
    <location>
        <begin position="153"/>
        <end position="173"/>
    </location>
</feature>
<reference evidence="12 13" key="1">
    <citation type="submission" date="2016-10" db="EMBL/GenBank/DDBJ databases">
        <title>Actinomyces aegypiusis sp. nov., isolated from the Aegypius monachus in Qinghai Tibet Plateau China.</title>
        <authorList>
            <person name="Wang Y."/>
        </authorList>
    </citation>
    <scope>NUCLEOTIDE SEQUENCE [LARGE SCALE GENOMIC DNA]</scope>
    <source>
        <strain evidence="12 13">VUL4_3</strain>
    </source>
</reference>
<feature type="transmembrane region" description="Helical" evidence="11">
    <location>
        <begin position="288"/>
        <end position="312"/>
    </location>
</feature>
<evidence type="ECO:0000256" key="10">
    <source>
        <dbReference type="ARBA" id="ARBA00023201"/>
    </source>
</evidence>
<keyword evidence="8 11" id="KW-0406">Ion transport</keyword>
<evidence type="ECO:0000256" key="1">
    <source>
        <dbReference type="ARBA" id="ARBA00004429"/>
    </source>
</evidence>
<dbReference type="HAMAP" id="MF_01844">
    <property type="entry name" value="NhaA"/>
    <property type="match status" value="1"/>
</dbReference>
<feature type="transmembrane region" description="Helical" evidence="11">
    <location>
        <begin position="259"/>
        <end position="276"/>
    </location>
</feature>
<feature type="transmembrane region" description="Helical" evidence="11">
    <location>
        <begin position="179"/>
        <end position="195"/>
    </location>
</feature>
<evidence type="ECO:0000313" key="12">
    <source>
        <dbReference type="EMBL" id="AOZ73507.1"/>
    </source>
</evidence>
<dbReference type="GO" id="GO:0005886">
    <property type="term" value="C:plasma membrane"/>
    <property type="evidence" value="ECO:0007669"/>
    <property type="project" value="UniProtKB-SubCell"/>
</dbReference>
<dbReference type="AlphaFoldDB" id="A0A1D9MMI1"/>
<dbReference type="Pfam" id="PF06965">
    <property type="entry name" value="Na_H_antiport_1"/>
    <property type="match status" value="1"/>
</dbReference>
<dbReference type="STRING" id="1912795.BK816_06345"/>
<comment type="catalytic activity">
    <reaction evidence="11">
        <text>Na(+)(in) + 2 H(+)(out) = Na(+)(out) + 2 H(+)(in)</text>
        <dbReference type="Rhea" id="RHEA:29251"/>
        <dbReference type="ChEBI" id="CHEBI:15378"/>
        <dbReference type="ChEBI" id="CHEBI:29101"/>
    </reaction>
</comment>
<evidence type="ECO:0000256" key="11">
    <source>
        <dbReference type="HAMAP-Rule" id="MF_01844"/>
    </source>
</evidence>
<dbReference type="Proteomes" id="UP000176288">
    <property type="component" value="Chromosome"/>
</dbReference>
<dbReference type="InterPro" id="IPR004670">
    <property type="entry name" value="NhaA"/>
</dbReference>
<organism evidence="12 13">
    <name type="scientific">Boudabousia tangfeifanii</name>
    <dbReference type="NCBI Taxonomy" id="1912795"/>
    <lineage>
        <taxon>Bacteria</taxon>
        <taxon>Bacillati</taxon>
        <taxon>Actinomycetota</taxon>
        <taxon>Actinomycetes</taxon>
        <taxon>Actinomycetales</taxon>
        <taxon>Actinomycetaceae</taxon>
        <taxon>Boudabousia</taxon>
    </lineage>
</organism>
<evidence type="ECO:0000256" key="8">
    <source>
        <dbReference type="ARBA" id="ARBA00023065"/>
    </source>
</evidence>